<dbReference type="GO" id="GO:0046556">
    <property type="term" value="F:alpha-L-arabinofuranosidase activity"/>
    <property type="evidence" value="ECO:0007669"/>
    <property type="project" value="UniProtKB-EC"/>
</dbReference>
<evidence type="ECO:0000256" key="1">
    <source>
        <dbReference type="ARBA" id="ARBA00001462"/>
    </source>
</evidence>
<keyword evidence="6" id="KW-0325">Glycoprotein</keyword>
<keyword evidence="4" id="KW-0732">Signal</keyword>
<dbReference type="InterPro" id="IPR013780">
    <property type="entry name" value="Glyco_hydro_b"/>
</dbReference>
<name>A0A518ANA3_9BACT</name>
<dbReference type="EC" id="3.2.1.55" evidence="3"/>
<evidence type="ECO:0000256" key="6">
    <source>
        <dbReference type="ARBA" id="ARBA00023180"/>
    </source>
</evidence>
<evidence type="ECO:0000256" key="2">
    <source>
        <dbReference type="ARBA" id="ARBA00007186"/>
    </source>
</evidence>
<proteinExistence type="inferred from homology"/>
<dbReference type="PANTHER" id="PTHR31776:SF0">
    <property type="entry name" value="ALPHA-L-ARABINOFURANOSIDASE 1"/>
    <property type="match status" value="1"/>
</dbReference>
<evidence type="ECO:0000256" key="3">
    <source>
        <dbReference type="ARBA" id="ARBA00012670"/>
    </source>
</evidence>
<comment type="similarity">
    <text evidence="2">Belongs to the glycosyl hydrolase 51 family.</text>
</comment>
<dbReference type="PROSITE" id="PS51257">
    <property type="entry name" value="PROKAR_LIPOPROTEIN"/>
    <property type="match status" value="1"/>
</dbReference>
<evidence type="ECO:0000256" key="4">
    <source>
        <dbReference type="ARBA" id="ARBA00022729"/>
    </source>
</evidence>
<dbReference type="InterPro" id="IPR010720">
    <property type="entry name" value="Alpha-L-AF_C"/>
</dbReference>
<dbReference type="Pfam" id="PF22848">
    <property type="entry name" value="ASD1_dom"/>
    <property type="match status" value="1"/>
</dbReference>
<dbReference type="Pfam" id="PF06439">
    <property type="entry name" value="3keto-disac_hyd"/>
    <property type="match status" value="1"/>
</dbReference>
<dbReference type="Gene3D" id="2.60.120.560">
    <property type="entry name" value="Exo-inulinase, domain 1"/>
    <property type="match status" value="1"/>
</dbReference>
<keyword evidence="9" id="KW-1185">Reference proteome</keyword>
<dbReference type="SUPFAM" id="SSF51445">
    <property type="entry name" value="(Trans)glycosidases"/>
    <property type="match status" value="1"/>
</dbReference>
<comment type="catalytic activity">
    <reaction evidence="1">
        <text>Hydrolysis of terminal non-reducing alpha-L-arabinofuranoside residues in alpha-L-arabinosides.</text>
        <dbReference type="EC" id="3.2.1.55"/>
    </reaction>
</comment>
<dbReference type="GO" id="GO:0046373">
    <property type="term" value="P:L-arabinose metabolic process"/>
    <property type="evidence" value="ECO:0007669"/>
    <property type="project" value="InterPro"/>
</dbReference>
<dbReference type="InterPro" id="IPR017853">
    <property type="entry name" value="GH"/>
</dbReference>
<dbReference type="Pfam" id="PF06964">
    <property type="entry name" value="Alpha-L-AF_C"/>
    <property type="match status" value="1"/>
</dbReference>
<dbReference type="Gene3D" id="2.60.120.260">
    <property type="entry name" value="Galactose-binding domain-like"/>
    <property type="match status" value="1"/>
</dbReference>
<organism evidence="8 9">
    <name type="scientific">Aeoliella mucimassa</name>
    <dbReference type="NCBI Taxonomy" id="2527972"/>
    <lineage>
        <taxon>Bacteria</taxon>
        <taxon>Pseudomonadati</taxon>
        <taxon>Planctomycetota</taxon>
        <taxon>Planctomycetia</taxon>
        <taxon>Pirellulales</taxon>
        <taxon>Lacipirellulaceae</taxon>
        <taxon>Aeoliella</taxon>
    </lineage>
</organism>
<evidence type="ECO:0000256" key="5">
    <source>
        <dbReference type="ARBA" id="ARBA00022801"/>
    </source>
</evidence>
<dbReference type="InterPro" id="IPR055235">
    <property type="entry name" value="ASD1_cat"/>
</dbReference>
<feature type="domain" description="Alpha-L-arabinofuranosidase C-terminal" evidence="7">
    <location>
        <begin position="649"/>
        <end position="825"/>
    </location>
</feature>
<evidence type="ECO:0000313" key="9">
    <source>
        <dbReference type="Proteomes" id="UP000315750"/>
    </source>
</evidence>
<dbReference type="Proteomes" id="UP000315750">
    <property type="component" value="Chromosome"/>
</dbReference>
<dbReference type="PANTHER" id="PTHR31776">
    <property type="entry name" value="ALPHA-L-ARABINOFURANOSIDASE 1"/>
    <property type="match status" value="1"/>
</dbReference>
<dbReference type="InterPro" id="IPR010496">
    <property type="entry name" value="AL/BT2_dom"/>
</dbReference>
<dbReference type="KEGG" id="amuc:Pan181_24120"/>
<evidence type="ECO:0000259" key="7">
    <source>
        <dbReference type="SMART" id="SM00813"/>
    </source>
</evidence>
<evidence type="ECO:0000313" key="8">
    <source>
        <dbReference type="EMBL" id="QDU56204.1"/>
    </source>
</evidence>
<dbReference type="EMBL" id="CP036278">
    <property type="protein sequence ID" value="QDU56204.1"/>
    <property type="molecule type" value="Genomic_DNA"/>
</dbReference>
<sequence>MRRRTTVLRSLWQILLSVLLGSCVSVLATEPASLIRIDASHDVRTTTPWLTGACIEDVNHEIYGGLYSQMIFGESFQEPADIPIAKGFTAHGQSWRIDRDTIGSPVGNGNKLIADHVELVDGKVSVEVRFDDNSGGNAGLIVRTSQAGPGIDQFYGYEVALDPERQIVRLGHHCNDFTLLQDVPCDIPIGKWIKLETRLRGTVIEVFVDGDPKLHFTDDSAEAIKAGSVGLRHFHRRASYRHLAYQDEQELHTLPFVDAVDKVDEVSRMWTSFRTHTAQGRFELDSDRFFVGRQSQQLIHAGGEGEVGLYNQGLNRWGMAFQSGRLYEGVVYFRSDSSCEVHVSLQSKEGDRTLAETTISVSSNQWTKHTFSFTPDDSCRDGRFAISLTAPGKVNVGYVSLQPGEWRRFHGLPVRRDVAELLQHQGITMLRYGGSMVNTDTYRWQNMIGPRAERPPYRGHWYDFSTNGWGIFDFMEFCEAAGFEYIPTLSMNETPESVAQFAEYATGDASTAWGRKRIANGHARPYHLKYLQLGNEERVDEQYAQRFIERAQAIWNVHPELTLVVGDFVYSDVIHDSQHVTGAASGITNLNGQQQILEFAKSQNKRVWFDLHVWTGGPGIDRSTEGMLSFIDALEAMQTGANFQVVVFELNANNHSHRRAIGNALALHAIEQDGRIPVTLSANCLQPDGQNDNGWDQGLLFLSPSSVWLQPPGYVTQLFAKYYQPRLLKCTPEGSASSLACSASLSEQGDVLCCRVINATDQTIRTQLRIDGFQRTQATIEVAQLVGQLDDTNTEEQMNRIAPKIHERKPQEANTDLPVTIEPYSITIFKFQ</sequence>
<dbReference type="OrthoDB" id="9758923at2"/>
<dbReference type="Gene3D" id="2.60.40.1180">
    <property type="entry name" value="Golgi alpha-mannosidase II"/>
    <property type="match status" value="1"/>
</dbReference>
<gene>
    <name evidence="8" type="ORF">Pan181_24120</name>
</gene>
<dbReference type="InterPro" id="IPR051563">
    <property type="entry name" value="Glycosyl_Hydrolase_51"/>
</dbReference>
<reference evidence="8 9" key="1">
    <citation type="submission" date="2019-02" db="EMBL/GenBank/DDBJ databases">
        <title>Deep-cultivation of Planctomycetes and their phenomic and genomic characterization uncovers novel biology.</title>
        <authorList>
            <person name="Wiegand S."/>
            <person name="Jogler M."/>
            <person name="Boedeker C."/>
            <person name="Pinto D."/>
            <person name="Vollmers J."/>
            <person name="Rivas-Marin E."/>
            <person name="Kohn T."/>
            <person name="Peeters S.H."/>
            <person name="Heuer A."/>
            <person name="Rast P."/>
            <person name="Oberbeckmann S."/>
            <person name="Bunk B."/>
            <person name="Jeske O."/>
            <person name="Meyerdierks A."/>
            <person name="Storesund J.E."/>
            <person name="Kallscheuer N."/>
            <person name="Luecker S."/>
            <person name="Lage O.M."/>
            <person name="Pohl T."/>
            <person name="Merkel B.J."/>
            <person name="Hornburger P."/>
            <person name="Mueller R.-W."/>
            <person name="Bruemmer F."/>
            <person name="Labrenz M."/>
            <person name="Spormann A.M."/>
            <person name="Op den Camp H."/>
            <person name="Overmann J."/>
            <person name="Amann R."/>
            <person name="Jetten M.S.M."/>
            <person name="Mascher T."/>
            <person name="Medema M.H."/>
            <person name="Devos D.P."/>
            <person name="Kaster A.-K."/>
            <person name="Ovreas L."/>
            <person name="Rohde M."/>
            <person name="Galperin M.Y."/>
            <person name="Jogler C."/>
        </authorList>
    </citation>
    <scope>NUCLEOTIDE SEQUENCE [LARGE SCALE GENOMIC DNA]</scope>
    <source>
        <strain evidence="8 9">Pan181</strain>
    </source>
</reference>
<accession>A0A518ANA3</accession>
<keyword evidence="8" id="KW-0326">Glycosidase</keyword>
<protein>
    <recommendedName>
        <fullName evidence="3">non-reducing end alpha-L-arabinofuranosidase</fullName>
        <ecNumber evidence="3">3.2.1.55</ecNumber>
    </recommendedName>
</protein>
<dbReference type="AlphaFoldDB" id="A0A518ANA3"/>
<dbReference type="Gene3D" id="3.20.20.80">
    <property type="entry name" value="Glycosidases"/>
    <property type="match status" value="1"/>
</dbReference>
<keyword evidence="5 8" id="KW-0378">Hydrolase</keyword>
<dbReference type="SMART" id="SM00813">
    <property type="entry name" value="Alpha-L-AF_C"/>
    <property type="match status" value="1"/>
</dbReference>